<evidence type="ECO:0000256" key="1">
    <source>
        <dbReference type="SAM" id="SignalP"/>
    </source>
</evidence>
<dbReference type="Proteomes" id="UP000323324">
    <property type="component" value="Unassembled WGS sequence"/>
</dbReference>
<keyword evidence="1" id="KW-0732">Signal</keyword>
<feature type="chain" id="PRO_5034591801" description="Lipoprotein" evidence="1">
    <location>
        <begin position="21"/>
        <end position="99"/>
    </location>
</feature>
<sequence>MKLFLIGLIFLLSFSCTNQGIDIHFNDKSAKKIVYTQCERMSTELCEKFKREYREVLFLSVRGQQGDVAIISNYEKSKENVTIQDILNRAINLSKNDSL</sequence>
<feature type="signal peptide" evidence="1">
    <location>
        <begin position="1"/>
        <end position="20"/>
    </location>
</feature>
<evidence type="ECO:0000313" key="3">
    <source>
        <dbReference type="Proteomes" id="UP000323324"/>
    </source>
</evidence>
<evidence type="ECO:0008006" key="4">
    <source>
        <dbReference type="Google" id="ProtNLM"/>
    </source>
</evidence>
<reference evidence="2 3" key="1">
    <citation type="submission" date="2019-08" db="EMBL/GenBank/DDBJ databases">
        <title>Genomes of Antarctic Bizionia species.</title>
        <authorList>
            <person name="Bowman J.P."/>
        </authorList>
    </citation>
    <scope>NUCLEOTIDE SEQUENCE [LARGE SCALE GENOMIC DNA]</scope>
    <source>
        <strain evidence="2 3">HFD</strain>
    </source>
</reference>
<organism evidence="2 3">
    <name type="scientific">Bizionia saleffrena</name>
    <dbReference type="NCBI Taxonomy" id="291189"/>
    <lineage>
        <taxon>Bacteria</taxon>
        <taxon>Pseudomonadati</taxon>
        <taxon>Bacteroidota</taxon>
        <taxon>Flavobacteriia</taxon>
        <taxon>Flavobacteriales</taxon>
        <taxon>Flavobacteriaceae</taxon>
        <taxon>Bizionia</taxon>
    </lineage>
</organism>
<gene>
    <name evidence="2" type="ORF">ES676_01295</name>
</gene>
<keyword evidence="3" id="KW-1185">Reference proteome</keyword>
<protein>
    <recommendedName>
        <fullName evidence="4">Lipoprotein</fullName>
    </recommendedName>
</protein>
<proteinExistence type="predicted"/>
<accession>A0A8H2LJM1</accession>
<dbReference type="RefSeq" id="WP_148368222.1">
    <property type="nucleotide sequence ID" value="NZ_VSKM01000001.1"/>
</dbReference>
<dbReference type="AlphaFoldDB" id="A0A8H2LJM1"/>
<dbReference type="EMBL" id="VSKM01000001">
    <property type="protein sequence ID" value="TYB80331.1"/>
    <property type="molecule type" value="Genomic_DNA"/>
</dbReference>
<evidence type="ECO:0000313" key="2">
    <source>
        <dbReference type="EMBL" id="TYB80331.1"/>
    </source>
</evidence>
<comment type="caution">
    <text evidence="2">The sequence shown here is derived from an EMBL/GenBank/DDBJ whole genome shotgun (WGS) entry which is preliminary data.</text>
</comment>
<dbReference type="PROSITE" id="PS51257">
    <property type="entry name" value="PROKAR_LIPOPROTEIN"/>
    <property type="match status" value="1"/>
</dbReference>
<name>A0A8H2LJM1_9FLAO</name>